<dbReference type="InterPro" id="IPR036390">
    <property type="entry name" value="WH_DNA-bd_sf"/>
</dbReference>
<dbReference type="InterPro" id="IPR039422">
    <property type="entry name" value="MarR/SlyA-like"/>
</dbReference>
<dbReference type="GO" id="GO:0006950">
    <property type="term" value="P:response to stress"/>
    <property type="evidence" value="ECO:0007669"/>
    <property type="project" value="TreeGrafter"/>
</dbReference>
<evidence type="ECO:0000256" key="2">
    <source>
        <dbReference type="ARBA" id="ARBA00023125"/>
    </source>
</evidence>
<dbReference type="AlphaFoldDB" id="A0A7K0BXL6"/>
<feature type="domain" description="HTH marR-type" evidence="4">
    <location>
        <begin position="1"/>
        <end position="141"/>
    </location>
</feature>
<dbReference type="GO" id="GO:0003700">
    <property type="term" value="F:DNA-binding transcription factor activity"/>
    <property type="evidence" value="ECO:0007669"/>
    <property type="project" value="InterPro"/>
</dbReference>
<protein>
    <recommendedName>
        <fullName evidence="4">HTH marR-type domain-containing protein</fullName>
    </recommendedName>
</protein>
<evidence type="ECO:0000313" key="6">
    <source>
        <dbReference type="Proteomes" id="UP000487268"/>
    </source>
</evidence>
<evidence type="ECO:0000259" key="4">
    <source>
        <dbReference type="PROSITE" id="PS50995"/>
    </source>
</evidence>
<evidence type="ECO:0000256" key="3">
    <source>
        <dbReference type="ARBA" id="ARBA00023163"/>
    </source>
</evidence>
<dbReference type="PANTHER" id="PTHR33164:SF99">
    <property type="entry name" value="MARR FAMILY REGULATORY PROTEIN"/>
    <property type="match status" value="1"/>
</dbReference>
<evidence type="ECO:0000256" key="1">
    <source>
        <dbReference type="ARBA" id="ARBA00023015"/>
    </source>
</evidence>
<comment type="caution">
    <text evidence="5">The sequence shown here is derived from an EMBL/GenBank/DDBJ whole genome shotgun (WGS) entry which is preliminary data.</text>
</comment>
<keyword evidence="3" id="KW-0804">Transcription</keyword>
<keyword evidence="1" id="KW-0805">Transcription regulation</keyword>
<dbReference type="Pfam" id="PF01047">
    <property type="entry name" value="MarR"/>
    <property type="match status" value="1"/>
</dbReference>
<dbReference type="GO" id="GO:0003677">
    <property type="term" value="F:DNA binding"/>
    <property type="evidence" value="ECO:0007669"/>
    <property type="project" value="UniProtKB-KW"/>
</dbReference>
<organism evidence="5 6">
    <name type="scientific">Actinomadura macrotermitis</name>
    <dbReference type="NCBI Taxonomy" id="2585200"/>
    <lineage>
        <taxon>Bacteria</taxon>
        <taxon>Bacillati</taxon>
        <taxon>Actinomycetota</taxon>
        <taxon>Actinomycetes</taxon>
        <taxon>Streptosporangiales</taxon>
        <taxon>Thermomonosporaceae</taxon>
        <taxon>Actinomadura</taxon>
    </lineage>
</organism>
<keyword evidence="6" id="KW-1185">Reference proteome</keyword>
<proteinExistence type="predicted"/>
<reference evidence="5 6" key="1">
    <citation type="submission" date="2019-10" db="EMBL/GenBank/DDBJ databases">
        <title>Actinomadura rubteroloni sp. nov. and Actinomadura macrotermitis sp. nov., isolated from the gut of fungus growing-termite Macrotermes natalensis.</title>
        <authorList>
            <person name="Benndorf R."/>
            <person name="Martin K."/>
            <person name="Kuefner M."/>
            <person name="De Beer W."/>
            <person name="Kaster A.-K."/>
            <person name="Vollmers J."/>
            <person name="Poulsen M."/>
            <person name="Beemelmanns C."/>
        </authorList>
    </citation>
    <scope>NUCLEOTIDE SEQUENCE [LARGE SCALE GENOMIC DNA]</scope>
    <source>
        <strain evidence="5 6">RB68</strain>
    </source>
</reference>
<sequence>MRSHLMRAHGTLRAMESEAALVGRWRKLATCYNTVACHLDRALQEAHGLTMSEFETLDRLVEARCEPRRMQEIAADMYLSQSALSRTVARLEKDGLVERALCETDRRGIFVRPTGAGIERHAAAHRTHLAILAEHLGPATA</sequence>
<dbReference type="PROSITE" id="PS50995">
    <property type="entry name" value="HTH_MARR_2"/>
    <property type="match status" value="1"/>
</dbReference>
<dbReference type="PANTHER" id="PTHR33164">
    <property type="entry name" value="TRANSCRIPTIONAL REGULATOR, MARR FAMILY"/>
    <property type="match status" value="1"/>
</dbReference>
<dbReference type="InterPro" id="IPR036388">
    <property type="entry name" value="WH-like_DNA-bd_sf"/>
</dbReference>
<dbReference type="Gene3D" id="1.10.10.10">
    <property type="entry name" value="Winged helix-like DNA-binding domain superfamily/Winged helix DNA-binding domain"/>
    <property type="match status" value="1"/>
</dbReference>
<evidence type="ECO:0000313" key="5">
    <source>
        <dbReference type="EMBL" id="MQY05921.1"/>
    </source>
</evidence>
<dbReference type="InterPro" id="IPR023187">
    <property type="entry name" value="Tscrpt_reg_MarR-type_CS"/>
</dbReference>
<gene>
    <name evidence="5" type="ORF">ACRB68_40010</name>
</gene>
<dbReference type="InterPro" id="IPR000835">
    <property type="entry name" value="HTH_MarR-typ"/>
</dbReference>
<dbReference type="EMBL" id="WEGH01000002">
    <property type="protein sequence ID" value="MQY05921.1"/>
    <property type="molecule type" value="Genomic_DNA"/>
</dbReference>
<dbReference type="Proteomes" id="UP000487268">
    <property type="component" value="Unassembled WGS sequence"/>
</dbReference>
<accession>A0A7K0BXL6</accession>
<dbReference type="SUPFAM" id="SSF46785">
    <property type="entry name" value="Winged helix' DNA-binding domain"/>
    <property type="match status" value="1"/>
</dbReference>
<dbReference type="SMART" id="SM00347">
    <property type="entry name" value="HTH_MARR"/>
    <property type="match status" value="1"/>
</dbReference>
<dbReference type="PROSITE" id="PS01117">
    <property type="entry name" value="HTH_MARR_1"/>
    <property type="match status" value="1"/>
</dbReference>
<name>A0A7K0BXL6_9ACTN</name>
<keyword evidence="2" id="KW-0238">DNA-binding</keyword>